<accession>A0A0G1JEM9</accession>
<dbReference type="SUPFAM" id="SSF50249">
    <property type="entry name" value="Nucleic acid-binding proteins"/>
    <property type="match status" value="1"/>
</dbReference>
<comment type="function">
    <text evidence="7">Involved in DNA repair and RecF pathway recombination.</text>
</comment>
<dbReference type="InterPro" id="IPR012340">
    <property type="entry name" value="NA-bd_OB-fold"/>
</dbReference>
<gene>
    <name evidence="7" type="primary">recO</name>
    <name evidence="9" type="ORF">UW65_C0003G0008</name>
</gene>
<reference evidence="9 10" key="1">
    <citation type="journal article" date="2015" name="Nature">
        <title>rRNA introns, odd ribosomes, and small enigmatic genomes across a large radiation of phyla.</title>
        <authorList>
            <person name="Brown C.T."/>
            <person name="Hug L.A."/>
            <person name="Thomas B.C."/>
            <person name="Sharon I."/>
            <person name="Castelle C.J."/>
            <person name="Singh A."/>
            <person name="Wilkins M.J."/>
            <person name="Williams K.H."/>
            <person name="Banfield J.F."/>
        </authorList>
    </citation>
    <scope>NUCLEOTIDE SEQUENCE [LARGE SCALE GENOMIC DNA]</scope>
</reference>
<dbReference type="GO" id="GO:0006302">
    <property type="term" value="P:double-strand break repair"/>
    <property type="evidence" value="ECO:0007669"/>
    <property type="project" value="TreeGrafter"/>
</dbReference>
<dbReference type="PANTHER" id="PTHR33991:SF1">
    <property type="entry name" value="DNA REPAIR PROTEIN RECO"/>
    <property type="match status" value="1"/>
</dbReference>
<evidence type="ECO:0000313" key="10">
    <source>
        <dbReference type="Proteomes" id="UP000034783"/>
    </source>
</evidence>
<dbReference type="NCBIfam" id="TIGR00613">
    <property type="entry name" value="reco"/>
    <property type="match status" value="1"/>
</dbReference>
<proteinExistence type="inferred from homology"/>
<evidence type="ECO:0000256" key="7">
    <source>
        <dbReference type="HAMAP-Rule" id="MF_00201"/>
    </source>
</evidence>
<comment type="similarity">
    <text evidence="1 7">Belongs to the RecO family.</text>
</comment>
<keyword evidence="5 7" id="KW-0234">DNA repair</keyword>
<name>A0A0G1JEM9_UNCKA</name>
<evidence type="ECO:0000256" key="4">
    <source>
        <dbReference type="ARBA" id="ARBA00023172"/>
    </source>
</evidence>
<dbReference type="EMBL" id="LCJD01000003">
    <property type="protein sequence ID" value="KKT70081.1"/>
    <property type="molecule type" value="Genomic_DNA"/>
</dbReference>
<dbReference type="Gene3D" id="2.40.50.140">
    <property type="entry name" value="Nucleic acid-binding proteins"/>
    <property type="match status" value="1"/>
</dbReference>
<evidence type="ECO:0000256" key="2">
    <source>
        <dbReference type="ARBA" id="ARBA00021310"/>
    </source>
</evidence>
<evidence type="ECO:0000256" key="1">
    <source>
        <dbReference type="ARBA" id="ARBA00007452"/>
    </source>
</evidence>
<dbReference type="Proteomes" id="UP000034783">
    <property type="component" value="Unassembled WGS sequence"/>
</dbReference>
<evidence type="ECO:0000313" key="9">
    <source>
        <dbReference type="EMBL" id="KKT70081.1"/>
    </source>
</evidence>
<dbReference type="InterPro" id="IPR022572">
    <property type="entry name" value="DNA_rep/recomb_RecO_N"/>
</dbReference>
<keyword evidence="4 7" id="KW-0233">DNA recombination</keyword>
<dbReference type="InterPro" id="IPR003717">
    <property type="entry name" value="RecO"/>
</dbReference>
<dbReference type="AlphaFoldDB" id="A0A0G1JEM9"/>
<evidence type="ECO:0000256" key="3">
    <source>
        <dbReference type="ARBA" id="ARBA00022763"/>
    </source>
</evidence>
<dbReference type="Gene3D" id="1.20.1440.120">
    <property type="entry name" value="Recombination protein O, C-terminal domain"/>
    <property type="match status" value="1"/>
</dbReference>
<dbReference type="PANTHER" id="PTHR33991">
    <property type="entry name" value="DNA REPAIR PROTEIN RECO"/>
    <property type="match status" value="1"/>
</dbReference>
<evidence type="ECO:0000259" key="8">
    <source>
        <dbReference type="Pfam" id="PF11967"/>
    </source>
</evidence>
<dbReference type="GO" id="GO:0006310">
    <property type="term" value="P:DNA recombination"/>
    <property type="evidence" value="ECO:0007669"/>
    <property type="project" value="UniProtKB-UniRule"/>
</dbReference>
<evidence type="ECO:0000256" key="5">
    <source>
        <dbReference type="ARBA" id="ARBA00023204"/>
    </source>
</evidence>
<dbReference type="HAMAP" id="MF_00201">
    <property type="entry name" value="RecO"/>
    <property type="match status" value="1"/>
</dbReference>
<keyword evidence="3 7" id="KW-0227">DNA damage</keyword>
<protein>
    <recommendedName>
        <fullName evidence="2 7">DNA repair protein RecO</fullName>
    </recommendedName>
    <alternativeName>
        <fullName evidence="6 7">Recombination protein O</fullName>
    </alternativeName>
</protein>
<feature type="domain" description="DNA replication/recombination mediator RecO N-terminal" evidence="8">
    <location>
        <begin position="1"/>
        <end position="81"/>
    </location>
</feature>
<evidence type="ECO:0000256" key="6">
    <source>
        <dbReference type="ARBA" id="ARBA00033409"/>
    </source>
</evidence>
<organism evidence="9 10">
    <name type="scientific">candidate division WWE3 bacterium GW2011_GWB1_44_4</name>
    <dbReference type="NCBI Taxonomy" id="1619116"/>
    <lineage>
        <taxon>Bacteria</taxon>
        <taxon>Katanobacteria</taxon>
    </lineage>
</organism>
<dbReference type="GO" id="GO:0043590">
    <property type="term" value="C:bacterial nucleoid"/>
    <property type="evidence" value="ECO:0007669"/>
    <property type="project" value="TreeGrafter"/>
</dbReference>
<dbReference type="InterPro" id="IPR042242">
    <property type="entry name" value="RecO_C"/>
</dbReference>
<comment type="caution">
    <text evidence="9">The sequence shown here is derived from an EMBL/GenBank/DDBJ whole genome shotgun (WGS) entry which is preliminary data.</text>
</comment>
<dbReference type="Pfam" id="PF11967">
    <property type="entry name" value="RecO_N"/>
    <property type="match status" value="1"/>
</dbReference>
<sequence length="228" mass="26118">MSRKYSTECIVLKSSIRRDYDKVCVFFSPHYGKFSAWVRGVRRVNSRKQGSLDTLNRIQAVFSELPNGVKTLAEVSVIDPYSSLKTTMPGISKALYIIELVHRFFYDEAHDYESASEAYLLLTKSLASLNKFYSKYPEGVYTFVPVRIMNMFEVRLMKTLGYEMSLNSYLLNKLAITSEEMDYLNSLKLGSAKSALRTLRKVYSSADTVIKKYIADIAAEKIYSKTLF</sequence>